<dbReference type="InterPro" id="IPR010987">
    <property type="entry name" value="Glutathione-S-Trfase_C-like"/>
</dbReference>
<evidence type="ECO:0000259" key="9">
    <source>
        <dbReference type="PROSITE" id="PS50405"/>
    </source>
</evidence>
<keyword evidence="6" id="KW-0547">Nucleotide-binding</keyword>
<evidence type="ECO:0000256" key="1">
    <source>
        <dbReference type="ARBA" id="ARBA00012452"/>
    </source>
</evidence>
<dbReference type="InterPro" id="IPR053772">
    <property type="entry name" value="At1g61320/At1g61330-like"/>
</dbReference>
<dbReference type="PROSITE" id="PS50404">
    <property type="entry name" value="GST_NTER"/>
    <property type="match status" value="1"/>
</dbReference>
<dbReference type="Gene3D" id="1.20.1050.10">
    <property type="match status" value="1"/>
</dbReference>
<dbReference type="Pfam" id="PF02798">
    <property type="entry name" value="GST_N"/>
    <property type="match status" value="1"/>
</dbReference>
<evidence type="ECO:0000256" key="6">
    <source>
        <dbReference type="PROSITE-ProRule" id="PRU00782"/>
    </source>
</evidence>
<evidence type="ECO:0000256" key="4">
    <source>
        <dbReference type="ARBA" id="ARBA00023175"/>
    </source>
</evidence>
<dbReference type="InterPro" id="IPR001810">
    <property type="entry name" value="F-box_dom"/>
</dbReference>
<keyword evidence="2" id="KW-0808">Transferase</keyword>
<dbReference type="InterPro" id="IPR036047">
    <property type="entry name" value="F-box-like_dom_sf"/>
</dbReference>
<proteinExistence type="inferred from homology"/>
<protein>
    <recommendedName>
        <fullName evidence="1">glutathione transferase</fullName>
        <ecNumber evidence="1">2.5.1.18</ecNumber>
    </recommendedName>
</protein>
<dbReference type="InterPro" id="IPR032675">
    <property type="entry name" value="LRR_dom_sf"/>
</dbReference>
<reference evidence="11" key="1">
    <citation type="submission" date="2020-03" db="EMBL/GenBank/DDBJ databases">
        <title>A high-quality chromosome-level genome assembly of a woody plant with both climbing and erect habits, Rhamnella rubrinervis.</title>
        <authorList>
            <person name="Lu Z."/>
            <person name="Yang Y."/>
            <person name="Zhu X."/>
            <person name="Sun Y."/>
        </authorList>
    </citation>
    <scope>NUCLEOTIDE SEQUENCE</scope>
    <source>
        <strain evidence="11">BYM</strain>
        <tissue evidence="11">Leaf</tissue>
    </source>
</reference>
<feature type="domain" description="GST C-terminal" evidence="9">
    <location>
        <begin position="1172"/>
        <end position="1309"/>
    </location>
</feature>
<evidence type="ECO:0000256" key="5">
    <source>
        <dbReference type="ARBA" id="ARBA00047960"/>
    </source>
</evidence>
<dbReference type="Pfam" id="PF23622">
    <property type="entry name" value="LRR_At1g61320_AtMIF1"/>
    <property type="match status" value="2"/>
</dbReference>
<dbReference type="GO" id="GO:0003774">
    <property type="term" value="F:cytoskeletal motor activity"/>
    <property type="evidence" value="ECO:0007669"/>
    <property type="project" value="UniProtKB-UniRule"/>
</dbReference>
<dbReference type="InterPro" id="IPR001609">
    <property type="entry name" value="Myosin_head_motor_dom-like"/>
</dbReference>
<dbReference type="CDD" id="cd03185">
    <property type="entry name" value="GST_C_Tau"/>
    <property type="match status" value="1"/>
</dbReference>
<dbReference type="PROSITE" id="PS50405">
    <property type="entry name" value="GST_CTER"/>
    <property type="match status" value="1"/>
</dbReference>
<name>A0A8K0GVR7_9ROSA</name>
<accession>A0A8K0GVR7</accession>
<keyword evidence="3 6" id="KW-0518">Myosin</keyword>
<dbReference type="Proteomes" id="UP000796880">
    <property type="component" value="Unassembled WGS sequence"/>
</dbReference>
<dbReference type="GO" id="GO:0016459">
    <property type="term" value="C:myosin complex"/>
    <property type="evidence" value="ECO:0007669"/>
    <property type="project" value="UniProtKB-KW"/>
</dbReference>
<dbReference type="SFLD" id="SFLDG01152">
    <property type="entry name" value="Main.3:_Omega-_and_Tau-like"/>
    <property type="match status" value="1"/>
</dbReference>
<dbReference type="InterPro" id="IPR036249">
    <property type="entry name" value="Thioredoxin-like_sf"/>
</dbReference>
<dbReference type="InterPro" id="IPR036961">
    <property type="entry name" value="Kinesin_motor_dom_sf"/>
</dbReference>
<dbReference type="SMART" id="SM00242">
    <property type="entry name" value="MYSc"/>
    <property type="match status" value="1"/>
</dbReference>
<dbReference type="SUPFAM" id="SSF81383">
    <property type="entry name" value="F-box domain"/>
    <property type="match status" value="2"/>
</dbReference>
<comment type="caution">
    <text evidence="11">The sequence shown here is derived from an EMBL/GenBank/DDBJ whole genome shotgun (WGS) entry which is preliminary data.</text>
</comment>
<comment type="catalytic activity">
    <reaction evidence="5">
        <text>RX + glutathione = an S-substituted glutathione + a halide anion + H(+)</text>
        <dbReference type="Rhea" id="RHEA:16437"/>
        <dbReference type="ChEBI" id="CHEBI:15378"/>
        <dbReference type="ChEBI" id="CHEBI:16042"/>
        <dbReference type="ChEBI" id="CHEBI:17792"/>
        <dbReference type="ChEBI" id="CHEBI:57925"/>
        <dbReference type="ChEBI" id="CHEBI:90779"/>
        <dbReference type="EC" id="2.5.1.18"/>
    </reaction>
</comment>
<dbReference type="GO" id="GO:0005524">
    <property type="term" value="F:ATP binding"/>
    <property type="evidence" value="ECO:0007669"/>
    <property type="project" value="UniProtKB-UniRule"/>
</dbReference>
<feature type="binding site" evidence="6">
    <location>
        <begin position="37"/>
        <end position="44"/>
    </location>
    <ligand>
        <name>ATP</name>
        <dbReference type="ChEBI" id="CHEBI:30616"/>
    </ligand>
</feature>
<dbReference type="Gene3D" id="3.40.850.10">
    <property type="entry name" value="Kinesin motor domain"/>
    <property type="match status" value="3"/>
</dbReference>
<dbReference type="InterPro" id="IPR027417">
    <property type="entry name" value="P-loop_NTPase"/>
</dbReference>
<dbReference type="PANTHER" id="PTHR34145">
    <property type="entry name" value="OS02G0105600 PROTEIN"/>
    <property type="match status" value="1"/>
</dbReference>
<dbReference type="InterPro" id="IPR004045">
    <property type="entry name" value="Glutathione_S-Trfase_N"/>
</dbReference>
<sequence>MSRAIYTVVFILPVECAISFSLKKKDVGTSRSILVSGASAAGKTESTKLLMRYFACMGGRAVAEEWTVEQQVLSLSGKFVEIQFDRKGRISGAAIRTYLLERSRVSEEKMGRKREIQDGGGQPSKKRHIQMGVGEASFLFMCLENEDHMSKLPEDILVSVLCKLSVEEAARTSVLSRRWNKLWKKAIFGAPRLEFYSFKVKGITGLRSDTSDNQMHKYVNRVNQVLKLHKPLTLDEFTVGYPLDSKFSQDIDKWVEFAAKKEVKKLLLDFCVRIEGLDKVPSYGGFLTSFGGIKFHKLRDLYLRGIDVTDNVIHSLLSNSPLIERLCVIDSQGLHNLEVTTSNLRYLEIRFCDYLKYLKIYAPNLNVMKLHTEAAFPIRPRHICVNSYAPNLSRLTVVFTHKFGRSVPLSISDCFHELLVKFSQIKKRLSIKVFAEVFFAITEHNVIPHPELSYVEHLKITINFPWPLWYMAEKSSGSHGLLWPSFLLKAAPSLHKLSIKWMIEDIPEKVKENVGSYSHQNLKVVELSGFTGVRYEIKLVLLLVEIAASLEKLVIRVCVPSLWWPEKDILSYERNQYDEFCRNSVKMLKTQIRPEIDNFNPESSPVLEAFGNAKTFRNNNSSRSGKFVEIQFDRKGRISGAAIRTYLLERSRVSFSWVYAIRMLFLWCRRRLINQTKTVAISASSMRNVNFVDFRKLNSLRNDVKQKVFRLKQTNIGHRHEDEDHISKLPEEILVWILRKSSVEEAAGTSVLYRRWKKLWKKAIVDINKWVEFAAKKQVKKLWLDFCVRIEGRDQVPSYDGGFFASFGGIRFSKLRDLYLRGIDVTDNVIHSLLSNSPLIERLCVIDSQCLHNLEVTAFNLRYLDIRHCDDLKYLKIYAPNLNAMKLYTVAAFPISLRHIRVNSYAPNLSCLTVVFTHKFSRSVPLSISDCFHELLVQFSQIKKRLASKCSQSYFPYWAFLAITKHNVIPHPELSNVEHLKVTINFPWPLWYMAAKCPGFHGLLWPSFLLKAAPSLHKLSIKWMIEEVPEKVKENVGNYSHQNLNVVELIGFTGVRYEIKLVLLLVEIAASLEKLVIREEEATSKEMEQVKLLAAWPSVFCYRIIWALKLKGVDYECVEEDLSNKSNLILQFSPVHKKIPVLSHGGKPIAESTVILEYIEEVWPQNSLLSHDPYERGIARFWIKFAEEKQDPTFFAFFQTVGEEREKATKEAKQLLKVIEDHGLGDRRFFGGDEIGMTDLVFGWIAGWLPHMEEAGGVKLIEANEFPRLKAWIKNFNDVPVIKENLPDPEKLLAYFKGLRARFIAPSTP</sequence>
<dbReference type="FunFam" id="1.20.1050.10:FF:000012">
    <property type="entry name" value="Tau class glutathione S-transferase"/>
    <property type="match status" value="1"/>
</dbReference>
<dbReference type="SUPFAM" id="SSF52833">
    <property type="entry name" value="Thioredoxin-like"/>
    <property type="match status" value="1"/>
</dbReference>
<feature type="domain" description="F-box" evidence="7">
    <location>
        <begin position="146"/>
        <end position="182"/>
    </location>
</feature>
<organism evidence="11 12">
    <name type="scientific">Rhamnella rubrinervis</name>
    <dbReference type="NCBI Taxonomy" id="2594499"/>
    <lineage>
        <taxon>Eukaryota</taxon>
        <taxon>Viridiplantae</taxon>
        <taxon>Streptophyta</taxon>
        <taxon>Embryophyta</taxon>
        <taxon>Tracheophyta</taxon>
        <taxon>Spermatophyta</taxon>
        <taxon>Magnoliopsida</taxon>
        <taxon>eudicotyledons</taxon>
        <taxon>Gunneridae</taxon>
        <taxon>Pentapetalae</taxon>
        <taxon>rosids</taxon>
        <taxon>fabids</taxon>
        <taxon>Rosales</taxon>
        <taxon>Rhamnaceae</taxon>
        <taxon>rhamnoid group</taxon>
        <taxon>Rhamneae</taxon>
        <taxon>Rhamnella</taxon>
    </lineage>
</organism>
<dbReference type="InterPro" id="IPR045074">
    <property type="entry name" value="GST_C_Tau"/>
</dbReference>
<feature type="domain" description="GST N-terminal" evidence="8">
    <location>
        <begin position="1088"/>
        <end position="1167"/>
    </location>
</feature>
<evidence type="ECO:0000256" key="3">
    <source>
        <dbReference type="ARBA" id="ARBA00023123"/>
    </source>
</evidence>
<dbReference type="CDD" id="cd03058">
    <property type="entry name" value="GST_N_Tau"/>
    <property type="match status" value="1"/>
</dbReference>
<dbReference type="EC" id="2.5.1.18" evidence="1"/>
<dbReference type="GO" id="GO:0004364">
    <property type="term" value="F:glutathione transferase activity"/>
    <property type="evidence" value="ECO:0007669"/>
    <property type="project" value="UniProtKB-EC"/>
</dbReference>
<dbReference type="SUPFAM" id="SSF52540">
    <property type="entry name" value="P-loop containing nucleoside triphosphate hydrolases"/>
    <property type="match status" value="2"/>
</dbReference>
<dbReference type="GO" id="GO:0003779">
    <property type="term" value="F:actin binding"/>
    <property type="evidence" value="ECO:0007669"/>
    <property type="project" value="UniProtKB-KW"/>
</dbReference>
<dbReference type="InterPro" id="IPR036282">
    <property type="entry name" value="Glutathione-S-Trfase_C_sf"/>
</dbReference>
<dbReference type="Pfam" id="PF00063">
    <property type="entry name" value="Myosin_head"/>
    <property type="match status" value="1"/>
</dbReference>
<evidence type="ECO:0000313" key="11">
    <source>
        <dbReference type="EMBL" id="KAF3436045.1"/>
    </source>
</evidence>
<dbReference type="Gene3D" id="3.40.30.10">
    <property type="entry name" value="Glutaredoxin"/>
    <property type="match status" value="1"/>
</dbReference>
<gene>
    <name evidence="11" type="ORF">FNV43_RR23137</name>
</gene>
<keyword evidence="6" id="KW-0067">ATP-binding</keyword>
<evidence type="ECO:0000259" key="8">
    <source>
        <dbReference type="PROSITE" id="PS50404"/>
    </source>
</evidence>
<dbReference type="SUPFAM" id="SSF52047">
    <property type="entry name" value="RNI-like"/>
    <property type="match status" value="1"/>
</dbReference>
<dbReference type="Pfam" id="PF25907">
    <property type="entry name" value="DUF7962"/>
    <property type="match status" value="1"/>
</dbReference>
<dbReference type="SUPFAM" id="SSF52058">
    <property type="entry name" value="L domain-like"/>
    <property type="match status" value="1"/>
</dbReference>
<dbReference type="EMBL" id="VOIH02000010">
    <property type="protein sequence ID" value="KAF3436045.1"/>
    <property type="molecule type" value="Genomic_DNA"/>
</dbReference>
<dbReference type="Pfam" id="PF00646">
    <property type="entry name" value="F-box"/>
    <property type="match status" value="1"/>
</dbReference>
<dbReference type="FunFam" id="3.40.30.10:FF:000014">
    <property type="entry name" value="Tau class glutathione S-transferase"/>
    <property type="match status" value="1"/>
</dbReference>
<keyword evidence="12" id="KW-1185">Reference proteome</keyword>
<dbReference type="SFLD" id="SFLDS00019">
    <property type="entry name" value="Glutathione_Transferase_(cytos"/>
    <property type="match status" value="1"/>
</dbReference>
<dbReference type="InterPro" id="IPR040079">
    <property type="entry name" value="Glutathione_S-Trfase"/>
</dbReference>
<dbReference type="PANTHER" id="PTHR34145:SF68">
    <property type="entry name" value="FBD DOMAIN-CONTAINING PROTEIN"/>
    <property type="match status" value="1"/>
</dbReference>
<feature type="domain" description="Myosin motor" evidence="10">
    <location>
        <begin position="1"/>
        <end position="655"/>
    </location>
</feature>
<dbReference type="InterPro" id="IPR058268">
    <property type="entry name" value="DUF7962"/>
</dbReference>
<dbReference type="OrthoDB" id="613853at2759"/>
<keyword evidence="4 6" id="KW-0505">Motor protein</keyword>
<comment type="caution">
    <text evidence="6">Lacks conserved residue(s) required for the propagation of feature annotation.</text>
</comment>
<evidence type="ECO:0000313" key="12">
    <source>
        <dbReference type="Proteomes" id="UP000796880"/>
    </source>
</evidence>
<dbReference type="GO" id="GO:0006749">
    <property type="term" value="P:glutathione metabolic process"/>
    <property type="evidence" value="ECO:0007669"/>
    <property type="project" value="InterPro"/>
</dbReference>
<dbReference type="InterPro" id="IPR045073">
    <property type="entry name" value="Omega/Tau-like"/>
</dbReference>
<keyword evidence="6" id="KW-0009">Actin-binding</keyword>
<dbReference type="Gene3D" id="3.80.10.10">
    <property type="entry name" value="Ribonuclease Inhibitor"/>
    <property type="match status" value="1"/>
</dbReference>
<comment type="similarity">
    <text evidence="6">Belongs to the TRAFAC class myosin-kinesin ATPase superfamily. Myosin family.</text>
</comment>
<evidence type="ECO:0000259" key="10">
    <source>
        <dbReference type="PROSITE" id="PS51456"/>
    </source>
</evidence>
<dbReference type="SFLD" id="SFLDG00358">
    <property type="entry name" value="Main_(cytGST)"/>
    <property type="match status" value="1"/>
</dbReference>
<evidence type="ECO:0000256" key="2">
    <source>
        <dbReference type="ARBA" id="ARBA00022679"/>
    </source>
</evidence>
<dbReference type="PROSITE" id="PS50181">
    <property type="entry name" value="FBOX"/>
    <property type="match status" value="1"/>
</dbReference>
<dbReference type="PROSITE" id="PS51456">
    <property type="entry name" value="MYOSIN_MOTOR"/>
    <property type="match status" value="1"/>
</dbReference>
<dbReference type="SUPFAM" id="SSF47616">
    <property type="entry name" value="GST C-terminal domain-like"/>
    <property type="match status" value="1"/>
</dbReference>
<evidence type="ECO:0000259" key="7">
    <source>
        <dbReference type="PROSITE" id="PS50181"/>
    </source>
</evidence>
<dbReference type="InterPro" id="IPR055357">
    <property type="entry name" value="LRR_At1g61320_AtMIF1"/>
</dbReference>